<organism evidence="6 7">
    <name type="scientific">Thermobifida halotolerans</name>
    <dbReference type="NCBI Taxonomy" id="483545"/>
    <lineage>
        <taxon>Bacteria</taxon>
        <taxon>Bacillati</taxon>
        <taxon>Actinomycetota</taxon>
        <taxon>Actinomycetes</taxon>
        <taxon>Streptosporangiales</taxon>
        <taxon>Nocardiopsidaceae</taxon>
        <taxon>Thermobifida</taxon>
    </lineage>
</organism>
<proteinExistence type="predicted"/>
<keyword evidence="3" id="KW-1133">Transmembrane helix</keyword>
<dbReference type="KEGG" id="thao:NI17_021940"/>
<dbReference type="GO" id="GO:0016020">
    <property type="term" value="C:membrane"/>
    <property type="evidence" value="ECO:0007669"/>
    <property type="project" value="UniProtKB-SubCell"/>
</dbReference>
<evidence type="ECO:0000256" key="1">
    <source>
        <dbReference type="ARBA" id="ARBA00004141"/>
    </source>
</evidence>
<evidence type="ECO:0000313" key="7">
    <source>
        <dbReference type="Proteomes" id="UP000265719"/>
    </source>
</evidence>
<gene>
    <name evidence="6" type="ORF">NI17_021940</name>
</gene>
<dbReference type="PANTHER" id="PTHR43027:SF2">
    <property type="entry name" value="TRANSPORT PERMEASE PROTEIN"/>
    <property type="match status" value="1"/>
</dbReference>
<dbReference type="InterPro" id="IPR052902">
    <property type="entry name" value="ABC-2_transporter"/>
</dbReference>
<keyword evidence="2" id="KW-0812">Transmembrane</keyword>
<dbReference type="EMBL" id="CP063196">
    <property type="protein sequence ID" value="UOE19357.1"/>
    <property type="molecule type" value="Genomic_DNA"/>
</dbReference>
<protein>
    <submittedName>
        <fullName evidence="6">ABC transporter permease</fullName>
    </submittedName>
</protein>
<dbReference type="GO" id="GO:0140359">
    <property type="term" value="F:ABC-type transporter activity"/>
    <property type="evidence" value="ECO:0007669"/>
    <property type="project" value="InterPro"/>
</dbReference>
<feature type="domain" description="ABC-2 type transporter transmembrane" evidence="5">
    <location>
        <begin position="77"/>
        <end position="272"/>
    </location>
</feature>
<keyword evidence="4" id="KW-0472">Membrane</keyword>
<keyword evidence="7" id="KW-1185">Reference proteome</keyword>
<dbReference type="Proteomes" id="UP000265719">
    <property type="component" value="Chromosome"/>
</dbReference>
<dbReference type="RefSeq" id="WP_068690213.1">
    <property type="nucleotide sequence ID" value="NZ_CP063196.1"/>
</dbReference>
<evidence type="ECO:0000256" key="4">
    <source>
        <dbReference type="ARBA" id="ARBA00023136"/>
    </source>
</evidence>
<accession>A0A399FYD1</accession>
<name>A0A399FYD1_9ACTN</name>
<dbReference type="AlphaFoldDB" id="A0A399FYD1"/>
<evidence type="ECO:0000259" key="5">
    <source>
        <dbReference type="Pfam" id="PF12698"/>
    </source>
</evidence>
<reference evidence="6" key="1">
    <citation type="submission" date="2020-10" db="EMBL/GenBank/DDBJ databases">
        <title>De novo genome project of the cellulose decomposer Thermobifida halotolerans type strain.</title>
        <authorList>
            <person name="Nagy I."/>
            <person name="Horvath B."/>
            <person name="Kukolya J."/>
            <person name="Nagy I."/>
            <person name="Orsini M."/>
        </authorList>
    </citation>
    <scope>NUCLEOTIDE SEQUENCE</scope>
    <source>
        <strain evidence="6">DSM 44931</strain>
    </source>
</reference>
<evidence type="ECO:0000256" key="2">
    <source>
        <dbReference type="ARBA" id="ARBA00022692"/>
    </source>
</evidence>
<dbReference type="InterPro" id="IPR013525">
    <property type="entry name" value="ABC2_TM"/>
</dbReference>
<sequence>MTTSTPRSAAPTARTPRAPVSVLRQTLRLTRTEFTLFYRYRMALYVAVLPAIFLLPLAVGEPTEVLPGVDTAALSLTRFFALAAMTVGVAHVSNVYAARREQLVLKRFRVSGVPPVALFGATTLSVLGVVAVQSAAVVAFLGATESTLPTAPVLLVLSIVLITVVMSLLGAFITRFARNAESAQMISMVPFLLLLAVSGFFVPLEILPDGVALALGLLPMVPAIEVAQSAYFGYDLFGGVDGAERATGLDLWLAAAPSLLVLAAWTAVMVVLLRSFQWDPRTSR</sequence>
<dbReference type="Pfam" id="PF12698">
    <property type="entry name" value="ABC2_membrane_3"/>
    <property type="match status" value="1"/>
</dbReference>
<dbReference type="PANTHER" id="PTHR43027">
    <property type="entry name" value="DOXORUBICIN RESISTANCE ABC TRANSPORTER PERMEASE PROTEIN DRRC-RELATED"/>
    <property type="match status" value="1"/>
</dbReference>
<comment type="subcellular location">
    <subcellularLocation>
        <location evidence="1">Membrane</location>
        <topology evidence="1">Multi-pass membrane protein</topology>
    </subcellularLocation>
</comment>
<evidence type="ECO:0000313" key="6">
    <source>
        <dbReference type="EMBL" id="UOE19357.1"/>
    </source>
</evidence>
<dbReference type="OrthoDB" id="3399482at2"/>
<evidence type="ECO:0000256" key="3">
    <source>
        <dbReference type="ARBA" id="ARBA00022989"/>
    </source>
</evidence>